<dbReference type="AlphaFoldDB" id="A0A1U7UAB0"/>
<dbReference type="GeneID" id="103273584"/>
<feature type="compositionally biased region" description="Basic and acidic residues" evidence="1">
    <location>
        <begin position="150"/>
        <end position="163"/>
    </location>
</feature>
<dbReference type="PANTHER" id="PTHR15578:SF0">
    <property type="entry name" value="CHROMOSOME 22 OPEN READING FRAME 31"/>
    <property type="match status" value="1"/>
</dbReference>
<evidence type="ECO:0000313" key="3">
    <source>
        <dbReference type="RefSeq" id="XP_008069204.1"/>
    </source>
</evidence>
<dbReference type="OrthoDB" id="8417148at2759"/>
<dbReference type="InterPro" id="IPR028970">
    <property type="entry name" value="DUF4662"/>
</dbReference>
<proteinExistence type="predicted"/>
<feature type="compositionally biased region" description="Polar residues" evidence="1">
    <location>
        <begin position="124"/>
        <end position="134"/>
    </location>
</feature>
<dbReference type="PANTHER" id="PTHR15578">
    <property type="entry name" value="CHROMOSOME 8 C22ORF31 HOMOLOG"/>
    <property type="match status" value="1"/>
</dbReference>
<dbReference type="STRING" id="1868482.ENSTSYP00000007087"/>
<dbReference type="KEGG" id="csyr:103273584"/>
<gene>
    <name evidence="3" type="primary">CUNH22orf31</name>
</gene>
<reference evidence="3" key="1">
    <citation type="submission" date="2025-08" db="UniProtKB">
        <authorList>
            <consortium name="RefSeq"/>
        </authorList>
    </citation>
    <scope>IDENTIFICATION</scope>
</reference>
<protein>
    <submittedName>
        <fullName evidence="3">Uncharacterized protein C22orf31 homolog</fullName>
    </submittedName>
</protein>
<evidence type="ECO:0000313" key="2">
    <source>
        <dbReference type="Proteomes" id="UP000189704"/>
    </source>
</evidence>
<accession>A0A1U7UAB0</accession>
<dbReference type="Pfam" id="PF15578">
    <property type="entry name" value="DUF4662"/>
    <property type="match status" value="1"/>
</dbReference>
<keyword evidence="2" id="KW-1185">Reference proteome</keyword>
<dbReference type="RefSeq" id="XP_008069204.1">
    <property type="nucleotide sequence ID" value="XM_008071013.1"/>
</dbReference>
<evidence type="ECO:0000256" key="1">
    <source>
        <dbReference type="SAM" id="MobiDB-lite"/>
    </source>
</evidence>
<organism evidence="2 3">
    <name type="scientific">Carlito syrichta</name>
    <name type="common">Philippine tarsier</name>
    <name type="synonym">Tarsius syrichta</name>
    <dbReference type="NCBI Taxonomy" id="1868482"/>
    <lineage>
        <taxon>Eukaryota</taxon>
        <taxon>Metazoa</taxon>
        <taxon>Chordata</taxon>
        <taxon>Craniata</taxon>
        <taxon>Vertebrata</taxon>
        <taxon>Euteleostomi</taxon>
        <taxon>Mammalia</taxon>
        <taxon>Eutheria</taxon>
        <taxon>Euarchontoglires</taxon>
        <taxon>Primates</taxon>
        <taxon>Haplorrhini</taxon>
        <taxon>Tarsiiformes</taxon>
        <taxon>Tarsiidae</taxon>
        <taxon>Carlito</taxon>
    </lineage>
</organism>
<dbReference type="Proteomes" id="UP000189704">
    <property type="component" value="Unplaced"/>
</dbReference>
<feature type="region of interest" description="Disordered" evidence="1">
    <location>
        <begin position="100"/>
        <end position="163"/>
    </location>
</feature>
<sequence length="297" mass="33351">MHSIYMRRDPSIPIYGLRQSILLNTRLQDCYVDSPALINISMARTCAKQNINALVPGTTSSWEVVKDPLITSSFPLVKLMLRRQLKDKCCPVPPKFGEAKLSKRLKPKDSSVTKATPPARIRNPISSRSKQSAGQLLGSPRRRRSAGGIRESKESSKEKKLTVRQDLEDRYAEHVAATQALPWDSGTAAWKGQPLLPESRKKQQLSEDMLTIHGLPTEGYRALYHAVVEPMLRNPSGTPRRYSLELGKAIKQKLWEALCSQAAIPKVAQKDLSLGRKRPGVYKKPVLKKWPKLKSKK</sequence>
<dbReference type="CTD" id="101655619"/>
<feature type="compositionally biased region" description="Basic and acidic residues" evidence="1">
    <location>
        <begin position="100"/>
        <end position="111"/>
    </location>
</feature>
<name>A0A1U7UAB0_CARSF</name>